<protein>
    <recommendedName>
        <fullName evidence="3">Bursicon</fullName>
    </recommendedName>
    <alternativeName>
        <fullName evidence="8">Bursicon subunit alpha</fullName>
    </alternativeName>
</protein>
<evidence type="ECO:0000256" key="8">
    <source>
        <dbReference type="ARBA" id="ARBA00029634"/>
    </source>
</evidence>
<comment type="subcellular location">
    <subcellularLocation>
        <location evidence="1">Secreted</location>
    </subcellularLocation>
</comment>
<proteinExistence type="predicted"/>
<dbReference type="InterPro" id="IPR029034">
    <property type="entry name" value="Cystine-knot_cytokine"/>
</dbReference>
<evidence type="ECO:0000256" key="7">
    <source>
        <dbReference type="ARBA" id="ARBA00023157"/>
    </source>
</evidence>
<dbReference type="EnsemblMetazoa" id="SSS_5018s_mrna">
    <property type="protein sequence ID" value="KAF7489709.1"/>
    <property type="gene ID" value="SSS_5018"/>
</dbReference>
<dbReference type="OrthoDB" id="6493004at2759"/>
<reference evidence="12" key="2">
    <citation type="submission" date="2020-01" db="EMBL/GenBank/DDBJ databases">
        <authorList>
            <person name="Korhonen P.K.K."/>
            <person name="Guangxu M.G."/>
            <person name="Wang T.W."/>
            <person name="Stroehlein A.J.S."/>
            <person name="Young N.D."/>
            <person name="Ang C.-S.A."/>
            <person name="Fernando D.W.F."/>
            <person name="Lu H.L."/>
            <person name="Taylor S.T."/>
            <person name="Ehtesham M.E.M."/>
            <person name="Najaraj S.H.N."/>
            <person name="Harsha G.H.G."/>
            <person name="Madugundu A.M."/>
            <person name="Renuse S.R."/>
            <person name="Holt D.H."/>
            <person name="Pandey A.P."/>
            <person name="Papenfuss A.P."/>
            <person name="Gasser R.B.G."/>
            <person name="Fischer K.F."/>
        </authorList>
    </citation>
    <scope>NUCLEOTIDE SEQUENCE</scope>
    <source>
        <strain evidence="12">SSS_KF_BRIS2020</strain>
    </source>
</reference>
<evidence type="ECO:0000256" key="4">
    <source>
        <dbReference type="ARBA" id="ARBA00022525"/>
    </source>
</evidence>
<dbReference type="GO" id="GO:0009887">
    <property type="term" value="P:animal organ morphogenesis"/>
    <property type="evidence" value="ECO:0007669"/>
    <property type="project" value="TreeGrafter"/>
</dbReference>
<evidence type="ECO:0000256" key="3">
    <source>
        <dbReference type="ARBA" id="ARBA00018035"/>
    </source>
</evidence>
<evidence type="ECO:0000256" key="5">
    <source>
        <dbReference type="ARBA" id="ARBA00022702"/>
    </source>
</evidence>
<evidence type="ECO:0000313" key="14">
    <source>
        <dbReference type="Proteomes" id="UP000070412"/>
    </source>
</evidence>
<dbReference type="Proteomes" id="UP000070412">
    <property type="component" value="Unassembled WGS sequence"/>
</dbReference>
<dbReference type="PANTHER" id="PTHR15283">
    <property type="entry name" value="GREMLIN 1"/>
    <property type="match status" value="1"/>
</dbReference>
<keyword evidence="6 10" id="KW-0732">Signal</keyword>
<dbReference type="EMBL" id="WVUK01000064">
    <property type="protein sequence ID" value="KAF7489709.1"/>
    <property type="molecule type" value="Genomic_DNA"/>
</dbReference>
<evidence type="ECO:0000256" key="2">
    <source>
        <dbReference type="ARBA" id="ARBA00011633"/>
    </source>
</evidence>
<dbReference type="AlphaFoldDB" id="A0A834R4V5"/>
<dbReference type="InterPro" id="IPR006207">
    <property type="entry name" value="Cys_knot_C"/>
</dbReference>
<evidence type="ECO:0000256" key="1">
    <source>
        <dbReference type="ARBA" id="ARBA00004613"/>
    </source>
</evidence>
<dbReference type="InterPro" id="IPR004133">
    <property type="entry name" value="DAN_dom"/>
</dbReference>
<name>A0A834R4V5_SARSC</name>
<keyword evidence="7 9" id="KW-1015">Disulfide bond</keyword>
<evidence type="ECO:0000313" key="13">
    <source>
        <dbReference type="EnsemblMetazoa" id="KAF7489709.1"/>
    </source>
</evidence>
<evidence type="ECO:0000256" key="6">
    <source>
        <dbReference type="ARBA" id="ARBA00022729"/>
    </source>
</evidence>
<sequence>MAFLMPKYRISIAILICLKIFPLSTLSNELESSSLIDPIIDEESDELTPLSSEHHQQKFQQSIQSNMDSIQMSECHLRPVIHILQRSGCIPKPIPSFACYGTCNSYVQVSNSKFWQIERSCNCCQEIGERETSITLHCPNRIPSYRKVITKAPVECLCRPCSAVDERQIKPLEISQNDRRG</sequence>
<accession>A0A834R4V5</accession>
<dbReference type="PROSITE" id="PS01225">
    <property type="entry name" value="CTCK_2"/>
    <property type="match status" value="1"/>
</dbReference>
<feature type="chain" id="PRO_5038259185" description="Bursicon" evidence="10">
    <location>
        <begin position="28"/>
        <end position="181"/>
    </location>
</feature>
<keyword evidence="4" id="KW-0964">Secreted</keyword>
<keyword evidence="14" id="KW-1185">Reference proteome</keyword>
<dbReference type="GO" id="GO:0005179">
    <property type="term" value="F:hormone activity"/>
    <property type="evidence" value="ECO:0007669"/>
    <property type="project" value="UniProtKB-KW"/>
</dbReference>
<feature type="domain" description="CTCK" evidence="11">
    <location>
        <begin position="75"/>
        <end position="162"/>
    </location>
</feature>
<reference evidence="14" key="1">
    <citation type="journal article" date="2020" name="PLoS Negl. Trop. Dis.">
        <title>High-quality nuclear genome for Sarcoptes scabiei-A critical resource for a neglected parasite.</title>
        <authorList>
            <person name="Korhonen P.K."/>
            <person name="Gasser R.B."/>
            <person name="Ma G."/>
            <person name="Wang T."/>
            <person name="Stroehlein A.J."/>
            <person name="Young N.D."/>
            <person name="Ang C.S."/>
            <person name="Fernando D.D."/>
            <person name="Lu H.C."/>
            <person name="Taylor S."/>
            <person name="Reynolds S.L."/>
            <person name="Mofiz E."/>
            <person name="Najaraj S.H."/>
            <person name="Gowda H."/>
            <person name="Madugundu A."/>
            <person name="Renuse S."/>
            <person name="Holt D."/>
            <person name="Pandey A."/>
            <person name="Papenfuss A.T."/>
            <person name="Fischer K."/>
        </authorList>
    </citation>
    <scope>NUCLEOTIDE SEQUENCE [LARGE SCALE GENOMIC DNA]</scope>
</reference>
<dbReference type="GO" id="GO:0038098">
    <property type="term" value="P:sequestering of BMP from receptor via BMP binding"/>
    <property type="evidence" value="ECO:0007669"/>
    <property type="project" value="TreeGrafter"/>
</dbReference>
<dbReference type="Pfam" id="PF03045">
    <property type="entry name" value="DAN"/>
    <property type="match status" value="1"/>
</dbReference>
<organism evidence="12">
    <name type="scientific">Sarcoptes scabiei</name>
    <name type="common">Itch mite</name>
    <name type="synonym">Acarus scabiei</name>
    <dbReference type="NCBI Taxonomy" id="52283"/>
    <lineage>
        <taxon>Eukaryota</taxon>
        <taxon>Metazoa</taxon>
        <taxon>Ecdysozoa</taxon>
        <taxon>Arthropoda</taxon>
        <taxon>Chelicerata</taxon>
        <taxon>Arachnida</taxon>
        <taxon>Acari</taxon>
        <taxon>Acariformes</taxon>
        <taxon>Sarcoptiformes</taxon>
        <taxon>Astigmata</taxon>
        <taxon>Psoroptidia</taxon>
        <taxon>Sarcoptoidea</taxon>
        <taxon>Sarcoptidae</taxon>
        <taxon>Sarcoptinae</taxon>
        <taxon>Sarcoptes</taxon>
    </lineage>
</organism>
<dbReference type="Gene3D" id="2.10.90.10">
    <property type="entry name" value="Cystine-knot cytokines"/>
    <property type="match status" value="1"/>
</dbReference>
<dbReference type="GO" id="GO:0005615">
    <property type="term" value="C:extracellular space"/>
    <property type="evidence" value="ECO:0007669"/>
    <property type="project" value="TreeGrafter"/>
</dbReference>
<dbReference type="PANTHER" id="PTHR15283:SF7">
    <property type="entry name" value="BURSICON"/>
    <property type="match status" value="1"/>
</dbReference>
<feature type="signal peptide" evidence="10">
    <location>
        <begin position="1"/>
        <end position="27"/>
    </location>
</feature>
<keyword evidence="5" id="KW-0372">Hormone</keyword>
<evidence type="ECO:0000259" key="11">
    <source>
        <dbReference type="PROSITE" id="PS01225"/>
    </source>
</evidence>
<comment type="caution">
    <text evidence="9">Lacks conserved residue(s) required for the propagation of feature annotation.</text>
</comment>
<feature type="disulfide bond" evidence="9">
    <location>
        <begin position="89"/>
        <end position="138"/>
    </location>
</feature>
<reference evidence="13" key="3">
    <citation type="submission" date="2022-06" db="UniProtKB">
        <authorList>
            <consortium name="EnsemblMetazoa"/>
        </authorList>
    </citation>
    <scope>IDENTIFICATION</scope>
</reference>
<evidence type="ECO:0000256" key="10">
    <source>
        <dbReference type="SAM" id="SignalP"/>
    </source>
</evidence>
<dbReference type="GO" id="GO:0036122">
    <property type="term" value="F:BMP binding"/>
    <property type="evidence" value="ECO:0007669"/>
    <property type="project" value="TreeGrafter"/>
</dbReference>
<dbReference type="SMART" id="SM00041">
    <property type="entry name" value="CT"/>
    <property type="match status" value="1"/>
</dbReference>
<comment type="subunit">
    <text evidence="2">Heterodimer of burs and pburs.</text>
</comment>
<evidence type="ECO:0000256" key="9">
    <source>
        <dbReference type="PROSITE-ProRule" id="PRU00039"/>
    </source>
</evidence>
<evidence type="ECO:0000313" key="12">
    <source>
        <dbReference type="EMBL" id="KAF7489709.1"/>
    </source>
</evidence>
<gene>
    <name evidence="12" type="ORF">SSS_5018</name>
</gene>